<dbReference type="PRINTS" id="PR00080">
    <property type="entry name" value="SDRFAMILY"/>
</dbReference>
<evidence type="ECO:0000256" key="1">
    <source>
        <dbReference type="ARBA" id="ARBA00006484"/>
    </source>
</evidence>
<dbReference type="GO" id="GO:0016491">
    <property type="term" value="F:oxidoreductase activity"/>
    <property type="evidence" value="ECO:0007669"/>
    <property type="project" value="UniProtKB-KW"/>
</dbReference>
<gene>
    <name evidence="4" type="ORF">CYY_005881</name>
</gene>
<sequence length="299" mass="32880">MSTTNSSTNTSNENNNIVWYVTGASKGLGLELVKKLVQDGFKVVATTRSKQLLIDNLGEHYNTDQVLPLVVDLLNEDSIKQSISDSLAKFAKIDIVVNNAGYGLFGNFENITDEQARTQFDVNVFGVLNVIRNVLPHLRNNKTTEHGPHIFNISSITGFNGAFPNAGIYGATKFAVDGISQYLQTDLKPFGIHVTSVLPGVFKTEFLDPKSLVVAKDIPDYPSVQGFIDKFSELFQERTKVGDPSKFAALLISISKEKNPPLTLPVGPDSFGLFEKRIESVQKDIAQFKDQTTSTNFSN</sequence>
<keyword evidence="2" id="KW-0560">Oxidoreductase</keyword>
<dbReference type="InterPro" id="IPR036291">
    <property type="entry name" value="NAD(P)-bd_dom_sf"/>
</dbReference>
<dbReference type="OrthoDB" id="13950at2759"/>
<dbReference type="CDD" id="cd05374">
    <property type="entry name" value="17beta-HSD-like_SDR_c"/>
    <property type="match status" value="1"/>
</dbReference>
<dbReference type="PANTHER" id="PTHR43976">
    <property type="entry name" value="SHORT CHAIN DEHYDROGENASE"/>
    <property type="match status" value="1"/>
</dbReference>
<evidence type="ECO:0008006" key="6">
    <source>
        <dbReference type="Google" id="ProtNLM"/>
    </source>
</evidence>
<reference evidence="4" key="1">
    <citation type="submission" date="2020-01" db="EMBL/GenBank/DDBJ databases">
        <title>Development of genomics and gene disruption for Polysphondylium violaceum indicates a role for the polyketide synthase stlB in stalk morphogenesis.</title>
        <authorList>
            <person name="Narita B."/>
            <person name="Kawabe Y."/>
            <person name="Kin K."/>
            <person name="Saito T."/>
            <person name="Gibbs R."/>
            <person name="Kuspa A."/>
            <person name="Muzny D."/>
            <person name="Queller D."/>
            <person name="Richards S."/>
            <person name="Strassman J."/>
            <person name="Sucgang R."/>
            <person name="Worley K."/>
            <person name="Schaap P."/>
        </authorList>
    </citation>
    <scope>NUCLEOTIDE SEQUENCE</scope>
    <source>
        <strain evidence="4">QSvi11</strain>
    </source>
</reference>
<evidence type="ECO:0000313" key="5">
    <source>
        <dbReference type="Proteomes" id="UP000695562"/>
    </source>
</evidence>
<dbReference type="PRINTS" id="PR00081">
    <property type="entry name" value="GDHRDH"/>
</dbReference>
<protein>
    <recommendedName>
        <fullName evidence="6">Short-chain dehydrogenase/reductase family protein</fullName>
    </recommendedName>
</protein>
<proteinExistence type="inferred from homology"/>
<dbReference type="Gene3D" id="3.40.50.720">
    <property type="entry name" value="NAD(P)-binding Rossmann-like Domain"/>
    <property type="match status" value="1"/>
</dbReference>
<name>A0A8J4PSR5_9MYCE</name>
<dbReference type="Proteomes" id="UP000695562">
    <property type="component" value="Unassembled WGS sequence"/>
</dbReference>
<evidence type="ECO:0000256" key="2">
    <source>
        <dbReference type="ARBA" id="ARBA00023002"/>
    </source>
</evidence>
<evidence type="ECO:0000313" key="4">
    <source>
        <dbReference type="EMBL" id="KAF2072807.1"/>
    </source>
</evidence>
<comment type="caution">
    <text evidence="4">The sequence shown here is derived from an EMBL/GenBank/DDBJ whole genome shotgun (WGS) entry which is preliminary data.</text>
</comment>
<dbReference type="SUPFAM" id="SSF51735">
    <property type="entry name" value="NAD(P)-binding Rossmann-fold domains"/>
    <property type="match status" value="1"/>
</dbReference>
<evidence type="ECO:0000256" key="3">
    <source>
        <dbReference type="RuleBase" id="RU000363"/>
    </source>
</evidence>
<dbReference type="InterPro" id="IPR051911">
    <property type="entry name" value="SDR_oxidoreductase"/>
</dbReference>
<dbReference type="InterPro" id="IPR002347">
    <property type="entry name" value="SDR_fam"/>
</dbReference>
<comment type="similarity">
    <text evidence="1 3">Belongs to the short-chain dehydrogenases/reductases (SDR) family.</text>
</comment>
<dbReference type="EMBL" id="AJWJ01000246">
    <property type="protein sequence ID" value="KAF2072807.1"/>
    <property type="molecule type" value="Genomic_DNA"/>
</dbReference>
<keyword evidence="5" id="KW-1185">Reference proteome</keyword>
<organism evidence="4 5">
    <name type="scientific">Polysphondylium violaceum</name>
    <dbReference type="NCBI Taxonomy" id="133409"/>
    <lineage>
        <taxon>Eukaryota</taxon>
        <taxon>Amoebozoa</taxon>
        <taxon>Evosea</taxon>
        <taxon>Eumycetozoa</taxon>
        <taxon>Dictyostelia</taxon>
        <taxon>Dictyosteliales</taxon>
        <taxon>Dictyosteliaceae</taxon>
        <taxon>Polysphondylium</taxon>
    </lineage>
</organism>
<dbReference type="Pfam" id="PF00106">
    <property type="entry name" value="adh_short"/>
    <property type="match status" value="1"/>
</dbReference>
<dbReference type="AlphaFoldDB" id="A0A8J4PSR5"/>
<accession>A0A8J4PSR5</accession>
<dbReference type="PANTHER" id="PTHR43976:SF16">
    <property type="entry name" value="SHORT-CHAIN DEHYDROGENASE_REDUCTASE FAMILY PROTEIN"/>
    <property type="match status" value="1"/>
</dbReference>